<feature type="domain" description="Peptidase S74" evidence="1">
    <location>
        <begin position="727"/>
        <end position="815"/>
    </location>
</feature>
<reference evidence="2" key="1">
    <citation type="journal article" date="2020" name="Nature">
        <title>Giant virus diversity and host interactions through global metagenomics.</title>
        <authorList>
            <person name="Schulz F."/>
            <person name="Roux S."/>
            <person name="Paez-Espino D."/>
            <person name="Jungbluth S."/>
            <person name="Walsh D.A."/>
            <person name="Denef V.J."/>
            <person name="McMahon K.D."/>
            <person name="Konstantinidis K.T."/>
            <person name="Eloe-Fadrosh E.A."/>
            <person name="Kyrpides N.C."/>
            <person name="Woyke T."/>
        </authorList>
    </citation>
    <scope>NUCLEOTIDE SEQUENCE</scope>
    <source>
        <strain evidence="2">GVMAG-S-3300013094-100</strain>
    </source>
</reference>
<evidence type="ECO:0000313" key="2">
    <source>
        <dbReference type="EMBL" id="QHU20830.1"/>
    </source>
</evidence>
<dbReference type="PROSITE" id="PS51688">
    <property type="entry name" value="ICA"/>
    <property type="match status" value="1"/>
</dbReference>
<dbReference type="AlphaFoldDB" id="A0A6C0KVX2"/>
<name>A0A6C0KVX2_9ZZZZ</name>
<accession>A0A6C0KVX2</accession>
<evidence type="ECO:0000259" key="1">
    <source>
        <dbReference type="PROSITE" id="PS51688"/>
    </source>
</evidence>
<proteinExistence type="predicted"/>
<organism evidence="2">
    <name type="scientific">viral metagenome</name>
    <dbReference type="NCBI Taxonomy" id="1070528"/>
    <lineage>
        <taxon>unclassified sequences</taxon>
        <taxon>metagenomes</taxon>
        <taxon>organismal metagenomes</taxon>
    </lineage>
</organism>
<dbReference type="Pfam" id="PF13884">
    <property type="entry name" value="Peptidase_S74"/>
    <property type="match status" value="1"/>
</dbReference>
<dbReference type="EMBL" id="MN740975">
    <property type="protein sequence ID" value="QHU20830.1"/>
    <property type="molecule type" value="Genomic_DNA"/>
</dbReference>
<dbReference type="InterPro" id="IPR030392">
    <property type="entry name" value="S74_ICA"/>
</dbReference>
<protein>
    <recommendedName>
        <fullName evidence="1">Peptidase S74 domain-containing protein</fullName>
    </recommendedName>
</protein>
<sequence length="820" mass="83382">MASNYSTILVDNTINQLRYVAPIHQFQNWGPNQNPNISLCNMISQTSAYNVMTIVNQNIGIGTTNPLSKVHIIGSASRGATSSNTLIIDGNNSLVGINIVSSNSASSTNSACNINGLYLFHDISCNAVIQNITGNIFIRNGTSTPAIFIDKSNNVGIGGTTTPNMFSIMGGGASIGYSTSAQTNSLIISNTLSVGTTSYTNTLNVQGNTGINGNIAIGTYSALTPTTTNSLIISGNVGIGNSNPTNNSLNVGGSVAIGNYGLNNYAAPTNGLIVSGNVGIGTSTTNGLLSIYGGNASIMSGYLGIGITNPKNSIDIAGNVAIGNISNGSSAPTNGLLVLGNVVIGNFNRLGTNNLSIAGNISVGFSTSATTANAPANGLLVFGNSGIGTATPPTNTLEIYGSMAIGANYYGLQSTLPSSTSLIITSNVGIGISSPAYTLHVAGTTTVNNLNVGGNLSVSGYTNITNSTVTETNTFSISNATPNTPTTPGLKVLQYTGSGTLNGAVSGNPGYIADFYDSSTSLSIPVLRIGKNNTVVIGDGVSTNVAPAVPVPVPNPTPSLYNLIVNGVITASSLVVGTGGITSAGGTGIISASSVTGGILASSVLPTLLNQGGSNTNPVPLITSGQYANAIANIGTPLNASASNGSYPILTVDQYGRIINTTTQSIISSQWSGPGSSAIPFISFTGCVGIGTSGSLAAGTYNQQGASTTFLNVDGDIYANGDVMALSDKKYKTNLEIIPNSIEKIKKINGYTYTRTDTLQRQTGVIAQELEKVLPEAVQTNADGNKSVAYGNVIGLLIECIKTQQNQIEDLQATLNSLIK</sequence>